<dbReference type="InterPro" id="IPR002559">
    <property type="entry name" value="Transposase_11"/>
</dbReference>
<dbReference type="GO" id="GO:0003677">
    <property type="term" value="F:DNA binding"/>
    <property type="evidence" value="ECO:0007669"/>
    <property type="project" value="InterPro"/>
</dbReference>
<dbReference type="Pfam" id="PF01609">
    <property type="entry name" value="DDE_Tnp_1"/>
    <property type="match status" value="1"/>
</dbReference>
<evidence type="ECO:0000259" key="1">
    <source>
        <dbReference type="Pfam" id="PF01609"/>
    </source>
</evidence>
<name>A0A3B0U4P4_9ZZZZ</name>
<dbReference type="InterPro" id="IPR047658">
    <property type="entry name" value="IS4-like_transpos"/>
</dbReference>
<protein>
    <recommendedName>
        <fullName evidence="1">Transposase IS4-like domain-containing protein</fullName>
    </recommendedName>
</protein>
<dbReference type="GO" id="GO:0006313">
    <property type="term" value="P:DNA transposition"/>
    <property type="evidence" value="ECO:0007669"/>
    <property type="project" value="InterPro"/>
</dbReference>
<reference evidence="2" key="1">
    <citation type="submission" date="2018-06" db="EMBL/GenBank/DDBJ databases">
        <authorList>
            <person name="Zhirakovskaya E."/>
        </authorList>
    </citation>
    <scope>NUCLEOTIDE SEQUENCE</scope>
</reference>
<proteinExistence type="predicted"/>
<dbReference type="AlphaFoldDB" id="A0A3B0U4P4"/>
<gene>
    <name evidence="2" type="ORF">MNBD_ALPHA11-497</name>
</gene>
<dbReference type="InterPro" id="IPR012337">
    <property type="entry name" value="RNaseH-like_sf"/>
</dbReference>
<dbReference type="PROSITE" id="PS51257">
    <property type="entry name" value="PROKAR_LIPOPROTEIN"/>
    <property type="match status" value="1"/>
</dbReference>
<dbReference type="SUPFAM" id="SSF53098">
    <property type="entry name" value="Ribonuclease H-like"/>
    <property type="match status" value="1"/>
</dbReference>
<dbReference type="EMBL" id="UOEQ01000462">
    <property type="protein sequence ID" value="VAW23363.1"/>
    <property type="molecule type" value="Genomic_DNA"/>
</dbReference>
<organism evidence="2">
    <name type="scientific">hydrothermal vent metagenome</name>
    <dbReference type="NCBI Taxonomy" id="652676"/>
    <lineage>
        <taxon>unclassified sequences</taxon>
        <taxon>metagenomes</taxon>
        <taxon>ecological metagenomes</taxon>
    </lineage>
</organism>
<feature type="domain" description="Transposase IS4-like" evidence="1">
    <location>
        <begin position="49"/>
        <end position="201"/>
    </location>
</feature>
<sequence length="275" mass="31526">MDRTNWQWGQSNINILVLSACYKGVAIPLYWTALNKKGNSDTRERIDLINQFILGFGKDKIAGLLGDREFIGEAWFSYLLEQAIPFDMRVKKNHVTTNSRGLDIDIDALFFHLKPGEFEALQGKRRLMGQPLYLSALRLDDGELLILASCHQADKAVERYALRWEIETLFACLKGRGFCFEATRMTDLKRIEKLVSVLALAFAWSHKVGDWRHTQKPIKIKKHGRLAISYFRYGLDWIRQALLAGQNRQEQLAQSISILLEALPNTLSLPSDELM</sequence>
<accession>A0A3B0U4P4</accession>
<dbReference type="NCBIfam" id="NF033591">
    <property type="entry name" value="transpos_IS4_2"/>
    <property type="match status" value="1"/>
</dbReference>
<dbReference type="Gene3D" id="3.90.350.10">
    <property type="entry name" value="Transposase Inhibitor Protein From Tn5, Chain A, domain 1"/>
    <property type="match status" value="1"/>
</dbReference>
<evidence type="ECO:0000313" key="2">
    <source>
        <dbReference type="EMBL" id="VAW23363.1"/>
    </source>
</evidence>
<dbReference type="GO" id="GO:0004803">
    <property type="term" value="F:transposase activity"/>
    <property type="evidence" value="ECO:0007669"/>
    <property type="project" value="InterPro"/>
</dbReference>